<dbReference type="InterPro" id="IPR029058">
    <property type="entry name" value="AB_hydrolase_fold"/>
</dbReference>
<evidence type="ECO:0000256" key="2">
    <source>
        <dbReference type="ARBA" id="ARBA00022801"/>
    </source>
</evidence>
<proteinExistence type="inferred from homology"/>
<dbReference type="PANTHER" id="PTHR22946:SF9">
    <property type="entry name" value="POLYKETIDE TRANSFERASE AF380"/>
    <property type="match status" value="1"/>
</dbReference>
<evidence type="ECO:0000313" key="6">
    <source>
        <dbReference type="Proteomes" id="UP001183643"/>
    </source>
</evidence>
<dbReference type="InterPro" id="IPR022742">
    <property type="entry name" value="Hydrolase_4"/>
</dbReference>
<dbReference type="EMBL" id="JAVDYB010000001">
    <property type="protein sequence ID" value="MDR7275041.1"/>
    <property type="molecule type" value="Genomic_DNA"/>
</dbReference>
<evidence type="ECO:0000313" key="5">
    <source>
        <dbReference type="EMBL" id="MDR7275041.1"/>
    </source>
</evidence>
<evidence type="ECO:0000256" key="1">
    <source>
        <dbReference type="ARBA" id="ARBA00008645"/>
    </source>
</evidence>
<keyword evidence="2" id="KW-0378">Hydrolase</keyword>
<protein>
    <submittedName>
        <fullName evidence="5">Pimeloyl-ACP methyl ester carboxylesterase</fullName>
    </submittedName>
</protein>
<dbReference type="Pfam" id="PF12146">
    <property type="entry name" value="Hydrolase_4"/>
    <property type="match status" value="1"/>
</dbReference>
<feature type="transmembrane region" description="Helical" evidence="3">
    <location>
        <begin position="429"/>
        <end position="450"/>
    </location>
</feature>
<dbReference type="RefSeq" id="WP_310365502.1">
    <property type="nucleotide sequence ID" value="NZ_JAVDYB010000001.1"/>
</dbReference>
<dbReference type="InterPro" id="IPR050261">
    <property type="entry name" value="FrsA_esterase"/>
</dbReference>
<sequence length="482" mass="47844">MPMPRPWWSVVVAAVLSLAGGLAGLAYADHGLAREAVRTGGVPVEIVRAGGGTGARPAVVVVHGYAGSGRLMRPFADTLARRGYVVLLPDLAGHGASPRRLDVPSVIDAEVAAVVAHARGLPDVDPDRVALLGHSMGAGAAVRAGAADPRVAATVAISLPGAGDVSAAGPRRLLLLVGALEPGGFRTAGREAAAGDDRRLVSVPFVEHVSVLFAPRTHREAADWLDAATGNAPAATGIAPLRRVTAGALTLLGAVSLLIAALTRGHRRGTGGPADAAAGRGRTPAAGALARPRTWLAVGLGGALGIVGGGLGSGLLPSPVAGYLAGYVAVAGGVLTAAAGWRRPRPPRWTAVLSAVAGGAAVVVPVQLGLTLMVPHGDRWWLLGALAPATAALLAGARSLAGPGWDVAVLAALGLPPAVAAVLGLAPGFLLLIAPLVAVLFGVYGLLAAAARWSGADWWHPVAAGAVMIAWPVAVALPVSVG</sequence>
<dbReference type="AlphaFoldDB" id="A0AAE3YMH7"/>
<keyword evidence="3" id="KW-0472">Membrane</keyword>
<reference evidence="5" key="1">
    <citation type="submission" date="2023-07" db="EMBL/GenBank/DDBJ databases">
        <title>Sequencing the genomes of 1000 actinobacteria strains.</title>
        <authorList>
            <person name="Klenk H.-P."/>
        </authorList>
    </citation>
    <scope>NUCLEOTIDE SEQUENCE</scope>
    <source>
        <strain evidence="5">DSM 44707</strain>
    </source>
</reference>
<keyword evidence="3" id="KW-1133">Transmembrane helix</keyword>
<dbReference type="PANTHER" id="PTHR22946">
    <property type="entry name" value="DIENELACTONE HYDROLASE DOMAIN-CONTAINING PROTEIN-RELATED"/>
    <property type="match status" value="1"/>
</dbReference>
<name>A0AAE3YMH7_9ACTN</name>
<feature type="transmembrane region" description="Helical" evidence="3">
    <location>
        <begin position="404"/>
        <end position="423"/>
    </location>
</feature>
<feature type="transmembrane region" description="Helical" evidence="3">
    <location>
        <begin position="244"/>
        <end position="262"/>
    </location>
</feature>
<feature type="transmembrane region" description="Helical" evidence="3">
    <location>
        <begin position="320"/>
        <end position="339"/>
    </location>
</feature>
<comment type="caution">
    <text evidence="5">The sequence shown here is derived from an EMBL/GenBank/DDBJ whole genome shotgun (WGS) entry which is preliminary data.</text>
</comment>
<keyword evidence="6" id="KW-1185">Reference proteome</keyword>
<dbReference type="Proteomes" id="UP001183643">
    <property type="component" value="Unassembled WGS sequence"/>
</dbReference>
<comment type="similarity">
    <text evidence="1">Belongs to the AB hydrolase superfamily.</text>
</comment>
<feature type="transmembrane region" description="Helical" evidence="3">
    <location>
        <begin position="351"/>
        <end position="374"/>
    </location>
</feature>
<feature type="transmembrane region" description="Helical" evidence="3">
    <location>
        <begin position="380"/>
        <end position="397"/>
    </location>
</feature>
<organism evidence="5 6">
    <name type="scientific">Catenuloplanes atrovinosus</name>
    <dbReference type="NCBI Taxonomy" id="137266"/>
    <lineage>
        <taxon>Bacteria</taxon>
        <taxon>Bacillati</taxon>
        <taxon>Actinomycetota</taxon>
        <taxon>Actinomycetes</taxon>
        <taxon>Micromonosporales</taxon>
        <taxon>Micromonosporaceae</taxon>
        <taxon>Catenuloplanes</taxon>
    </lineage>
</organism>
<feature type="transmembrane region" description="Helical" evidence="3">
    <location>
        <begin position="295"/>
        <end position="314"/>
    </location>
</feature>
<keyword evidence="3" id="KW-0812">Transmembrane</keyword>
<dbReference type="SUPFAM" id="SSF53474">
    <property type="entry name" value="alpha/beta-Hydrolases"/>
    <property type="match status" value="1"/>
</dbReference>
<feature type="domain" description="Serine aminopeptidase S33" evidence="4">
    <location>
        <begin position="55"/>
        <end position="157"/>
    </location>
</feature>
<accession>A0AAE3YMH7</accession>
<evidence type="ECO:0000256" key="3">
    <source>
        <dbReference type="SAM" id="Phobius"/>
    </source>
</evidence>
<dbReference type="GO" id="GO:0052689">
    <property type="term" value="F:carboxylic ester hydrolase activity"/>
    <property type="evidence" value="ECO:0007669"/>
    <property type="project" value="UniProtKB-ARBA"/>
</dbReference>
<feature type="transmembrane region" description="Helical" evidence="3">
    <location>
        <begin position="462"/>
        <end position="481"/>
    </location>
</feature>
<evidence type="ECO:0000259" key="4">
    <source>
        <dbReference type="Pfam" id="PF12146"/>
    </source>
</evidence>
<gene>
    <name evidence="5" type="ORF">J2S41_001819</name>
</gene>
<dbReference type="Gene3D" id="3.40.50.1820">
    <property type="entry name" value="alpha/beta hydrolase"/>
    <property type="match status" value="1"/>
</dbReference>